<dbReference type="EMBL" id="CAJJDN010000007">
    <property type="protein sequence ID" value="CAD8053447.1"/>
    <property type="molecule type" value="Genomic_DNA"/>
</dbReference>
<comment type="caution">
    <text evidence="1">The sequence shown here is derived from an EMBL/GenBank/DDBJ whole genome shotgun (WGS) entry which is preliminary data.</text>
</comment>
<dbReference type="OrthoDB" id="304015at2759"/>
<sequence>MNFPEIKKDEKLIQPANVLQTNQIKKRKPIDSDTKTNLIHSVIKDHLPIYQAAIIHKVKYSSAKHILRNYYSDTANYFSAQKKRRRKIICSGATILINTSSGNIILYSSQSQQIPYLNNGVNAQIKSKVLENLSLSINQEFDTGISQKLFMQQNFETIKQDIKSEKLEQKLKSLFRTLKKQHKEMVS</sequence>
<evidence type="ECO:0000313" key="1">
    <source>
        <dbReference type="EMBL" id="CAD8053447.1"/>
    </source>
</evidence>
<proteinExistence type="predicted"/>
<gene>
    <name evidence="1" type="ORF">PSON_ATCC_30995.1.T0070347</name>
</gene>
<evidence type="ECO:0000313" key="2">
    <source>
        <dbReference type="Proteomes" id="UP000692954"/>
    </source>
</evidence>
<organism evidence="1 2">
    <name type="scientific">Paramecium sonneborni</name>
    <dbReference type="NCBI Taxonomy" id="65129"/>
    <lineage>
        <taxon>Eukaryota</taxon>
        <taxon>Sar</taxon>
        <taxon>Alveolata</taxon>
        <taxon>Ciliophora</taxon>
        <taxon>Intramacronucleata</taxon>
        <taxon>Oligohymenophorea</taxon>
        <taxon>Peniculida</taxon>
        <taxon>Parameciidae</taxon>
        <taxon>Paramecium</taxon>
    </lineage>
</organism>
<reference evidence="1" key="1">
    <citation type="submission" date="2021-01" db="EMBL/GenBank/DDBJ databases">
        <authorList>
            <consortium name="Genoscope - CEA"/>
            <person name="William W."/>
        </authorList>
    </citation>
    <scope>NUCLEOTIDE SEQUENCE</scope>
</reference>
<dbReference type="Proteomes" id="UP000692954">
    <property type="component" value="Unassembled WGS sequence"/>
</dbReference>
<accession>A0A8S1KFQ6</accession>
<dbReference type="AlphaFoldDB" id="A0A8S1KFQ6"/>
<name>A0A8S1KFQ6_9CILI</name>
<keyword evidence="2" id="KW-1185">Reference proteome</keyword>
<protein>
    <submittedName>
        <fullName evidence="1">Uncharacterized protein</fullName>
    </submittedName>
</protein>